<feature type="domain" description="NACHT" evidence="4">
    <location>
        <begin position="100"/>
        <end position="245"/>
    </location>
</feature>
<dbReference type="InterPro" id="IPR027417">
    <property type="entry name" value="P-loop_NTPase"/>
</dbReference>
<dbReference type="Pfam" id="PF24883">
    <property type="entry name" value="NPHP3_N"/>
    <property type="match status" value="1"/>
</dbReference>
<dbReference type="SUPFAM" id="SSF52540">
    <property type="entry name" value="P-loop containing nucleoside triphosphate hydrolases"/>
    <property type="match status" value="1"/>
</dbReference>
<organism evidence="5 6">
    <name type="scientific">Hermanssonia centrifuga</name>
    <dbReference type="NCBI Taxonomy" id="98765"/>
    <lineage>
        <taxon>Eukaryota</taxon>
        <taxon>Fungi</taxon>
        <taxon>Dikarya</taxon>
        <taxon>Basidiomycota</taxon>
        <taxon>Agaricomycotina</taxon>
        <taxon>Agaricomycetes</taxon>
        <taxon>Polyporales</taxon>
        <taxon>Meruliaceae</taxon>
        <taxon>Hermanssonia</taxon>
    </lineage>
</organism>
<dbReference type="SMART" id="SM00320">
    <property type="entry name" value="WD40"/>
    <property type="match status" value="7"/>
</dbReference>
<dbReference type="InterPro" id="IPR001680">
    <property type="entry name" value="WD40_rpt"/>
</dbReference>
<dbReference type="Proteomes" id="UP000186601">
    <property type="component" value="Unassembled WGS sequence"/>
</dbReference>
<sequence length="1273" mass="140324">MAKSVVSNVDARIDAYCEAFKALEEAFYKDRLLNMELTVARVLGAVRRLEIKADLSDILYSKGSALDDEDKACLEGTRVDILDIATNWAVSEPSSEDRRTVLLLVGTAGTGKSAIAHSMAQRFKKLGRLGSSFGFVRNVQERGVRYLFPTIARNMADFDEDIRQALWEAVGNDTALRTTHSLKQQFENFLQKPFEGITISGPILIVIDALDECGDSMAGQQLASLLATHSQKLPSNFRLFVTSRPEHHIISQFEHMDHIRIEHMESILSTSTSRDINLFIQSRLMTGMQTLDGIEIKHCSKLAITSQGLFQWASVACKQIANPPPGHTPLERYTEMVQSGSDVVKDQLLDYLYREVLRPLFADDDKGMDRFRAVLGVVLAAFEPLTMMAVKGLHASLNPNEGYEAKDVLKHLGSLLSGATEMDVPIRPLHTSFRDFLTDLGRSKDFFVDITPLHQGLLLASLNSMNNELAFNICRLDSSYVMNKDIVDLSDRIQKYIPHHLPYFCRFWAHHSDATLTTGMKTFPYHRFRELLKIFADKKILFWLEALSILGGVSPAAPALATAARVLKSDRSPTLKDTLLDCIVDIQKFVDVFAQPMSQSAPHIYISAVPFAPRGSWISEQYLPRLPRTLRICNPPKDWPVAQGLIQHSAQIEDIAISTDGAHIAGVCRSIVISILVWDTRTGLVKYGPFETGGNVEYIAFSADGAQIAYVLAENGTIGIWEIESGSIRTIGRSGFAPGSIFGLMFSPDGKRLIANSSDGAIYSWDISTRGATGTIAHQATLTPVSCDISFSSGRTLVACGHTERIIKTCQWDAVSLQLSGKPLCIEEEFHISAVGISPDGRYVAASSNNTIHLWGLPEATPIGIPVSLPSRNHVESARIIAFSHDGNQFASTGYSGVVDVWEITPTGPILKVSFSGHTGLVEGIVYSPDGRHIFSSSVDQTIRKWDAHSINTTDPVFAQSTSSVINAHSSHDGTLIASLFDDLAVRVWNGTTIKTIGAPLTLLTEDEYGEAESEIVGTAMSQDGTCIMAFAQGTVWLLDLKSNKRGLQRFEPGRYSFRLHDWRSGGTFSPDGSRVYIAFGDRIHSIIADTVKETRNLSVWKEFPVIQFYGPPVISPDGTRLAILSQDTSVTDGRLLVEKYHGDGGAAGALVWDVSVSDESKLGTCVYPIASCSETAYAPPQLEEDTTLQNVIVPGTPNTKQKGDPVNMVTMTEDGWMLNPDSRCLFWAPVELRERLCLYRLKMNVTAGQEFIQFDLSQFTHGLRWSDCYSEV</sequence>
<dbReference type="PANTHER" id="PTHR19848:SF8">
    <property type="entry name" value="F-BOX AND WD REPEAT DOMAIN CONTAINING 7"/>
    <property type="match status" value="1"/>
</dbReference>
<keyword evidence="1 3" id="KW-0853">WD repeat</keyword>
<reference evidence="5 6" key="1">
    <citation type="submission" date="2018-02" db="EMBL/GenBank/DDBJ databases">
        <title>Genome sequence of the basidiomycete white-rot fungus Phlebia centrifuga.</title>
        <authorList>
            <person name="Granchi Z."/>
            <person name="Peng M."/>
            <person name="de Vries R.P."/>
            <person name="Hilden K."/>
            <person name="Makela M.R."/>
            <person name="Grigoriev I."/>
            <person name="Riley R."/>
        </authorList>
    </citation>
    <scope>NUCLEOTIDE SEQUENCE [LARGE SCALE GENOMIC DNA]</scope>
    <source>
        <strain evidence="5 6">FBCC195</strain>
    </source>
</reference>
<dbReference type="EMBL" id="MLYV02001305">
    <property type="protein sequence ID" value="PSR70891.1"/>
    <property type="molecule type" value="Genomic_DNA"/>
</dbReference>
<evidence type="ECO:0000259" key="4">
    <source>
        <dbReference type="PROSITE" id="PS50837"/>
    </source>
</evidence>
<feature type="repeat" description="WD" evidence="3">
    <location>
        <begin position="915"/>
        <end position="956"/>
    </location>
</feature>
<evidence type="ECO:0000313" key="5">
    <source>
        <dbReference type="EMBL" id="PSR70891.1"/>
    </source>
</evidence>
<dbReference type="STRING" id="98765.A0A2R6NF02"/>
<evidence type="ECO:0000313" key="6">
    <source>
        <dbReference type="Proteomes" id="UP000186601"/>
    </source>
</evidence>
<dbReference type="PROSITE" id="PS50082">
    <property type="entry name" value="WD_REPEATS_2"/>
    <property type="match status" value="3"/>
</dbReference>
<keyword evidence="2" id="KW-0677">Repeat</keyword>
<gene>
    <name evidence="5" type="ORF">PHLCEN_2v13253</name>
</gene>
<dbReference type="PROSITE" id="PS50294">
    <property type="entry name" value="WD_REPEATS_REGION"/>
    <property type="match status" value="1"/>
</dbReference>
<proteinExistence type="predicted"/>
<dbReference type="OrthoDB" id="2804352at2759"/>
<accession>A0A2R6NF02</accession>
<dbReference type="Gene3D" id="3.40.50.300">
    <property type="entry name" value="P-loop containing nucleotide triphosphate hydrolases"/>
    <property type="match status" value="1"/>
</dbReference>
<comment type="caution">
    <text evidence="5">The sequence shown here is derived from an EMBL/GenBank/DDBJ whole genome shotgun (WGS) entry which is preliminary data.</text>
</comment>
<dbReference type="InterPro" id="IPR036322">
    <property type="entry name" value="WD40_repeat_dom_sf"/>
</dbReference>
<feature type="repeat" description="WD" evidence="3">
    <location>
        <begin position="871"/>
        <end position="904"/>
    </location>
</feature>
<evidence type="ECO:0000256" key="2">
    <source>
        <dbReference type="ARBA" id="ARBA00022737"/>
    </source>
</evidence>
<dbReference type="InterPro" id="IPR007111">
    <property type="entry name" value="NACHT_NTPase"/>
</dbReference>
<dbReference type="InterPro" id="IPR015943">
    <property type="entry name" value="WD40/YVTN_repeat-like_dom_sf"/>
</dbReference>
<name>A0A2R6NF02_9APHY</name>
<evidence type="ECO:0000256" key="3">
    <source>
        <dbReference type="PROSITE-ProRule" id="PRU00221"/>
    </source>
</evidence>
<dbReference type="Gene3D" id="2.130.10.10">
    <property type="entry name" value="YVTN repeat-like/Quinoprotein amine dehydrogenase"/>
    <property type="match status" value="2"/>
</dbReference>
<dbReference type="PANTHER" id="PTHR19848">
    <property type="entry name" value="WD40 REPEAT PROTEIN"/>
    <property type="match status" value="1"/>
</dbReference>
<feature type="repeat" description="WD" evidence="3">
    <location>
        <begin position="741"/>
        <end position="775"/>
    </location>
</feature>
<evidence type="ECO:0000256" key="1">
    <source>
        <dbReference type="ARBA" id="ARBA00022574"/>
    </source>
</evidence>
<dbReference type="AlphaFoldDB" id="A0A2R6NF02"/>
<dbReference type="Pfam" id="PF00400">
    <property type="entry name" value="WD40"/>
    <property type="match status" value="3"/>
</dbReference>
<dbReference type="InterPro" id="IPR056884">
    <property type="entry name" value="NPHP3-like_N"/>
</dbReference>
<keyword evidence="6" id="KW-1185">Reference proteome</keyword>
<protein>
    <recommendedName>
        <fullName evidence="4">NACHT domain-containing protein</fullName>
    </recommendedName>
</protein>
<dbReference type="PROSITE" id="PS50837">
    <property type="entry name" value="NACHT"/>
    <property type="match status" value="1"/>
</dbReference>
<dbReference type="SUPFAM" id="SSF50978">
    <property type="entry name" value="WD40 repeat-like"/>
    <property type="match status" value="3"/>
</dbReference>